<gene>
    <name evidence="1" type="ORF">A2U01_0000885</name>
</gene>
<reference evidence="1 2" key="1">
    <citation type="journal article" date="2018" name="Front. Plant Sci.">
        <title>Red Clover (Trifolium pratense) and Zigzag Clover (T. medium) - A Picture of Genomic Similarities and Differences.</title>
        <authorList>
            <person name="Dluhosova J."/>
            <person name="Istvanek J."/>
            <person name="Nedelnik J."/>
            <person name="Repkova J."/>
        </authorList>
    </citation>
    <scope>NUCLEOTIDE SEQUENCE [LARGE SCALE GENOMIC DNA]</scope>
    <source>
        <strain evidence="2">cv. 10/8</strain>
        <tissue evidence="1">Leaf</tissue>
    </source>
</reference>
<dbReference type="AlphaFoldDB" id="A0A392LYR8"/>
<feature type="non-terminal residue" evidence="1">
    <location>
        <position position="1"/>
    </location>
</feature>
<keyword evidence="2" id="KW-1185">Reference proteome</keyword>
<evidence type="ECO:0000313" key="2">
    <source>
        <dbReference type="Proteomes" id="UP000265520"/>
    </source>
</evidence>
<organism evidence="1 2">
    <name type="scientific">Trifolium medium</name>
    <dbReference type="NCBI Taxonomy" id="97028"/>
    <lineage>
        <taxon>Eukaryota</taxon>
        <taxon>Viridiplantae</taxon>
        <taxon>Streptophyta</taxon>
        <taxon>Embryophyta</taxon>
        <taxon>Tracheophyta</taxon>
        <taxon>Spermatophyta</taxon>
        <taxon>Magnoliopsida</taxon>
        <taxon>eudicotyledons</taxon>
        <taxon>Gunneridae</taxon>
        <taxon>Pentapetalae</taxon>
        <taxon>rosids</taxon>
        <taxon>fabids</taxon>
        <taxon>Fabales</taxon>
        <taxon>Fabaceae</taxon>
        <taxon>Papilionoideae</taxon>
        <taxon>50 kb inversion clade</taxon>
        <taxon>NPAAA clade</taxon>
        <taxon>Hologalegina</taxon>
        <taxon>IRL clade</taxon>
        <taxon>Trifolieae</taxon>
        <taxon>Trifolium</taxon>
    </lineage>
</organism>
<accession>A0A392LYR8</accession>
<protein>
    <submittedName>
        <fullName evidence="1">Uncharacterized protein</fullName>
    </submittedName>
</protein>
<proteinExistence type="predicted"/>
<sequence length="56" mass="5998">VEVLFSTSACNSKSCSSMGEDKICMRTCRAYDSCFDDVTNASFVGAVAELEGFASR</sequence>
<name>A0A392LYR8_9FABA</name>
<comment type="caution">
    <text evidence="1">The sequence shown here is derived from an EMBL/GenBank/DDBJ whole genome shotgun (WGS) entry which is preliminary data.</text>
</comment>
<evidence type="ECO:0000313" key="1">
    <source>
        <dbReference type="EMBL" id="MCH80123.1"/>
    </source>
</evidence>
<dbReference type="EMBL" id="LXQA010000711">
    <property type="protein sequence ID" value="MCH80123.1"/>
    <property type="molecule type" value="Genomic_DNA"/>
</dbReference>
<dbReference type="Proteomes" id="UP000265520">
    <property type="component" value="Unassembled WGS sequence"/>
</dbReference>